<evidence type="ECO:0000313" key="2">
    <source>
        <dbReference type="EMBL" id="GAA4912849.1"/>
    </source>
</evidence>
<accession>A0ABP9FRG4</accession>
<sequence length="109" mass="11875">MSSRSSGPVKDEKGFFGKVKETVTYMLTGPQGNLVTGDDFSDKGKDLSTASKVRSSSKKTPSAKKRRTTKLTPQAKTVEGRAQKQVIAAKAIAVNHNNIEPVKARKKRR</sequence>
<feature type="region of interest" description="Disordered" evidence="1">
    <location>
        <begin position="27"/>
        <end position="82"/>
    </location>
</feature>
<feature type="compositionally biased region" description="Basic residues" evidence="1">
    <location>
        <begin position="55"/>
        <end position="69"/>
    </location>
</feature>
<dbReference type="Proteomes" id="UP001501436">
    <property type="component" value="Unassembled WGS sequence"/>
</dbReference>
<organism evidence="2 3">
    <name type="scientific">Mucilaginibacter defluvii</name>
    <dbReference type="NCBI Taxonomy" id="1196019"/>
    <lineage>
        <taxon>Bacteria</taxon>
        <taxon>Pseudomonadati</taxon>
        <taxon>Bacteroidota</taxon>
        <taxon>Sphingobacteriia</taxon>
        <taxon>Sphingobacteriales</taxon>
        <taxon>Sphingobacteriaceae</taxon>
        <taxon>Mucilaginibacter</taxon>
    </lineage>
</organism>
<keyword evidence="3" id="KW-1185">Reference proteome</keyword>
<evidence type="ECO:0000256" key="1">
    <source>
        <dbReference type="SAM" id="MobiDB-lite"/>
    </source>
</evidence>
<reference evidence="3" key="1">
    <citation type="journal article" date="2019" name="Int. J. Syst. Evol. Microbiol.">
        <title>The Global Catalogue of Microorganisms (GCM) 10K type strain sequencing project: providing services to taxonomists for standard genome sequencing and annotation.</title>
        <authorList>
            <consortium name="The Broad Institute Genomics Platform"/>
            <consortium name="The Broad Institute Genome Sequencing Center for Infectious Disease"/>
            <person name="Wu L."/>
            <person name="Ma J."/>
        </authorList>
    </citation>
    <scope>NUCLEOTIDE SEQUENCE [LARGE SCALE GENOMIC DNA]</scope>
    <source>
        <strain evidence="3">JCM 18283</strain>
    </source>
</reference>
<proteinExistence type="predicted"/>
<protein>
    <submittedName>
        <fullName evidence="2">Uncharacterized protein</fullName>
    </submittedName>
</protein>
<comment type="caution">
    <text evidence="2">The sequence shown here is derived from an EMBL/GenBank/DDBJ whole genome shotgun (WGS) entry which is preliminary data.</text>
</comment>
<dbReference type="EMBL" id="BAABJI010000002">
    <property type="protein sequence ID" value="GAA4912849.1"/>
    <property type="molecule type" value="Genomic_DNA"/>
</dbReference>
<dbReference type="RefSeq" id="WP_345330429.1">
    <property type="nucleotide sequence ID" value="NZ_BAABJI010000002.1"/>
</dbReference>
<evidence type="ECO:0000313" key="3">
    <source>
        <dbReference type="Proteomes" id="UP001501436"/>
    </source>
</evidence>
<name>A0ABP9FRG4_9SPHI</name>
<gene>
    <name evidence="2" type="ORF">GCM10023313_15060</name>
</gene>